<dbReference type="PANTHER" id="PTHR10963:SF24">
    <property type="entry name" value="GLYCOSIDASE C21B10.07-RELATED"/>
    <property type="match status" value="1"/>
</dbReference>
<comment type="function">
    <text evidence="12">Mixed-linked glucanase involved in the degradation of complex natural cellulosic substrates.</text>
</comment>
<comment type="catalytic activity">
    <reaction evidence="1">
        <text>Endohydrolysis of (1-&gt;3)- or (1-&gt;4)-linkages in beta-D-glucans when the glucose residue whose reducing group is involved in the linkage to be hydrolyzed is itself substituted at C-3.</text>
        <dbReference type="EC" id="3.2.1.6"/>
    </reaction>
</comment>
<dbReference type="KEGG" id="act:ACLA_029360"/>
<dbReference type="RefSeq" id="XP_001269634.1">
    <property type="nucleotide sequence ID" value="XM_001269633.1"/>
</dbReference>
<dbReference type="AlphaFoldDB" id="A1CRD7"/>
<evidence type="ECO:0000256" key="7">
    <source>
        <dbReference type="ARBA" id="ARBA00022801"/>
    </source>
</evidence>
<comment type="similarity">
    <text evidence="3">Belongs to the glycosyl hydrolase 16 family.</text>
</comment>
<dbReference type="InterPro" id="IPR050546">
    <property type="entry name" value="Glycosyl_Hydrlase_16"/>
</dbReference>
<dbReference type="EC" id="3.2.1.6" evidence="4"/>
<feature type="compositionally biased region" description="Basic residues" evidence="13">
    <location>
        <begin position="330"/>
        <end position="347"/>
    </location>
</feature>
<feature type="signal peptide" evidence="14">
    <location>
        <begin position="1"/>
        <end position="22"/>
    </location>
</feature>
<evidence type="ECO:0000256" key="6">
    <source>
        <dbReference type="ARBA" id="ARBA00022622"/>
    </source>
</evidence>
<dbReference type="EMBL" id="DS027059">
    <property type="protein sequence ID" value="EAW08208.1"/>
    <property type="molecule type" value="Genomic_DNA"/>
</dbReference>
<dbReference type="SUPFAM" id="SSF49899">
    <property type="entry name" value="Concanavalin A-like lectins/glucanases"/>
    <property type="match status" value="1"/>
</dbReference>
<dbReference type="OMA" id="NGPNWPE"/>
<keyword evidence="7" id="KW-0378">Hydrolase</keyword>
<keyword evidence="9" id="KW-0472">Membrane</keyword>
<keyword evidence="8" id="KW-0624">Polysaccharide degradation</keyword>
<dbReference type="FunFam" id="2.60.120.200:FF:000114">
    <property type="entry name" value="Probable endo-1,3(4)-beta-glucanase NFIA_089530"/>
    <property type="match status" value="1"/>
</dbReference>
<dbReference type="Proteomes" id="UP000006701">
    <property type="component" value="Unassembled WGS sequence"/>
</dbReference>
<sequence>MHVWSTLLPVLGLGLSAQQALAAYVLQDDYATTASFFNQFSFWTGEDPTHGFVNYVDRATAQNAGLIAADNGVYLGVDYTNTAPAGRQSVRLTSTKSYTHGLVIIDLAHMPASICGAWPAFWMVGPDWPNHGEIDIIEGVNDQTNNAMTLHTADGCSIAHSGFSGTLQTSNCFIKAPGQPANTGCGIAASAPNTYGTPFNAGGGGVYATEWTSSAISVWFFPRTGIPADIAGGYPDPSSWGLPQARFAGDCNIDSHFSGLQIVFDTTFCGDWAGAVWGSGACAAKAGTCNDYVANNPRDFQEAYWRVNSLKVYQDAAGAYGGNTTAQARARGHKHASQHKHKHNHGH</sequence>
<dbReference type="InterPro" id="IPR013320">
    <property type="entry name" value="ConA-like_dom_sf"/>
</dbReference>
<keyword evidence="8" id="KW-0119">Carbohydrate metabolism</keyword>
<evidence type="ECO:0000256" key="8">
    <source>
        <dbReference type="ARBA" id="ARBA00023001"/>
    </source>
</evidence>
<evidence type="ECO:0000256" key="13">
    <source>
        <dbReference type="SAM" id="MobiDB-lite"/>
    </source>
</evidence>
<keyword evidence="10" id="KW-0449">Lipoprotein</keyword>
<feature type="region of interest" description="Disordered" evidence="13">
    <location>
        <begin position="325"/>
        <end position="347"/>
    </location>
</feature>
<evidence type="ECO:0000256" key="12">
    <source>
        <dbReference type="ARBA" id="ARBA00057650"/>
    </source>
</evidence>
<dbReference type="InterPro" id="IPR000757">
    <property type="entry name" value="Beta-glucanase-like"/>
</dbReference>
<dbReference type="OrthoDB" id="192832at2759"/>
<dbReference type="STRING" id="344612.A1CRD7"/>
<evidence type="ECO:0000256" key="1">
    <source>
        <dbReference type="ARBA" id="ARBA00000124"/>
    </source>
</evidence>
<dbReference type="PROSITE" id="PS51762">
    <property type="entry name" value="GH16_2"/>
    <property type="match status" value="1"/>
</dbReference>
<dbReference type="Gene3D" id="2.60.120.200">
    <property type="match status" value="1"/>
</dbReference>
<keyword evidence="6" id="KW-0336">GPI-anchor</keyword>
<evidence type="ECO:0000256" key="9">
    <source>
        <dbReference type="ARBA" id="ARBA00023136"/>
    </source>
</evidence>
<dbReference type="GO" id="GO:0005886">
    <property type="term" value="C:plasma membrane"/>
    <property type="evidence" value="ECO:0007669"/>
    <property type="project" value="UniProtKB-SubCell"/>
</dbReference>
<name>A1CRD7_ASPCL</name>
<evidence type="ECO:0000256" key="4">
    <source>
        <dbReference type="ARBA" id="ARBA00012599"/>
    </source>
</evidence>
<dbReference type="CDD" id="cd02181">
    <property type="entry name" value="GH16_fungal_Lam16A_glucanase"/>
    <property type="match status" value="1"/>
</dbReference>
<dbReference type="VEuPathDB" id="FungiDB:ACLA_029360"/>
<evidence type="ECO:0000256" key="10">
    <source>
        <dbReference type="ARBA" id="ARBA00023288"/>
    </source>
</evidence>
<keyword evidence="5" id="KW-1003">Cell membrane</keyword>
<reference evidence="16 17" key="1">
    <citation type="journal article" date="2008" name="PLoS Genet.">
        <title>Genomic islands in the pathogenic filamentous fungus Aspergillus fumigatus.</title>
        <authorList>
            <person name="Fedorova N.D."/>
            <person name="Khaldi N."/>
            <person name="Joardar V.S."/>
            <person name="Maiti R."/>
            <person name="Amedeo P."/>
            <person name="Anderson M.J."/>
            <person name="Crabtree J."/>
            <person name="Silva J.C."/>
            <person name="Badger J.H."/>
            <person name="Albarraq A."/>
            <person name="Angiuoli S."/>
            <person name="Bussey H."/>
            <person name="Bowyer P."/>
            <person name="Cotty P.J."/>
            <person name="Dyer P.S."/>
            <person name="Egan A."/>
            <person name="Galens K."/>
            <person name="Fraser-Liggett C.M."/>
            <person name="Haas B.J."/>
            <person name="Inman J.M."/>
            <person name="Kent R."/>
            <person name="Lemieux S."/>
            <person name="Malavazi I."/>
            <person name="Orvis J."/>
            <person name="Roemer T."/>
            <person name="Ronning C.M."/>
            <person name="Sundaram J.P."/>
            <person name="Sutton G."/>
            <person name="Turner G."/>
            <person name="Venter J.C."/>
            <person name="White O.R."/>
            <person name="Whitty B.R."/>
            <person name="Youngman P."/>
            <person name="Wolfe K.H."/>
            <person name="Goldman G.H."/>
            <person name="Wortman J.R."/>
            <person name="Jiang B."/>
            <person name="Denning D.W."/>
            <person name="Nierman W.C."/>
        </authorList>
    </citation>
    <scope>NUCLEOTIDE SEQUENCE [LARGE SCALE GENOMIC DNA]</scope>
    <source>
        <strain evidence="17">ATCC 1007 / CBS 513.65 / DSM 816 / NCTC 3887 / NRRL 1</strain>
    </source>
</reference>
<gene>
    <name evidence="16" type="ORF">ACLA_029360</name>
</gene>
<dbReference type="HOGENOM" id="CLU_016972_1_1_1"/>
<dbReference type="GeneID" id="4701169"/>
<keyword evidence="6" id="KW-0325">Glycoprotein</keyword>
<evidence type="ECO:0000256" key="3">
    <source>
        <dbReference type="ARBA" id="ARBA00006865"/>
    </source>
</evidence>
<evidence type="ECO:0000313" key="17">
    <source>
        <dbReference type="Proteomes" id="UP000006701"/>
    </source>
</evidence>
<dbReference type="GO" id="GO:0098552">
    <property type="term" value="C:side of membrane"/>
    <property type="evidence" value="ECO:0007669"/>
    <property type="project" value="UniProtKB-KW"/>
</dbReference>
<evidence type="ECO:0000256" key="2">
    <source>
        <dbReference type="ARBA" id="ARBA00004609"/>
    </source>
</evidence>
<evidence type="ECO:0000256" key="5">
    <source>
        <dbReference type="ARBA" id="ARBA00022475"/>
    </source>
</evidence>
<evidence type="ECO:0000313" key="16">
    <source>
        <dbReference type="EMBL" id="EAW08208.1"/>
    </source>
</evidence>
<accession>A1CRD7</accession>
<dbReference type="PANTHER" id="PTHR10963">
    <property type="entry name" value="GLYCOSYL HYDROLASE-RELATED"/>
    <property type="match status" value="1"/>
</dbReference>
<feature type="domain" description="GH16" evidence="15">
    <location>
        <begin position="1"/>
        <end position="281"/>
    </location>
</feature>
<keyword evidence="8" id="KW-0136">Cellulose degradation</keyword>
<keyword evidence="17" id="KW-1185">Reference proteome</keyword>
<dbReference type="eggNOG" id="ENOG502QUM3">
    <property type="taxonomic scope" value="Eukaryota"/>
</dbReference>
<evidence type="ECO:0000259" key="15">
    <source>
        <dbReference type="PROSITE" id="PS51762"/>
    </source>
</evidence>
<evidence type="ECO:0000256" key="14">
    <source>
        <dbReference type="SAM" id="SignalP"/>
    </source>
</evidence>
<dbReference type="GO" id="GO:0052861">
    <property type="term" value="F:endo-1,3(4)-beta-glucanase activity"/>
    <property type="evidence" value="ECO:0007669"/>
    <property type="project" value="UniProtKB-EC"/>
</dbReference>
<keyword evidence="11" id="KW-0326">Glycosidase</keyword>
<proteinExistence type="inferred from homology"/>
<comment type="subcellular location">
    <subcellularLocation>
        <location evidence="2">Cell membrane</location>
        <topology evidence="2">Lipid-anchor</topology>
        <topology evidence="2">GPI-anchor</topology>
    </subcellularLocation>
</comment>
<dbReference type="Pfam" id="PF26113">
    <property type="entry name" value="GH16_XgeA"/>
    <property type="match status" value="1"/>
</dbReference>
<protein>
    <recommendedName>
        <fullName evidence="4">endo-1,3(4)-beta-glucanase</fullName>
        <ecNumber evidence="4">3.2.1.6</ecNumber>
    </recommendedName>
</protein>
<evidence type="ECO:0000256" key="11">
    <source>
        <dbReference type="ARBA" id="ARBA00023295"/>
    </source>
</evidence>
<feature type="chain" id="PRO_5002633685" description="endo-1,3(4)-beta-glucanase" evidence="14">
    <location>
        <begin position="23"/>
        <end position="347"/>
    </location>
</feature>
<keyword evidence="14" id="KW-0732">Signal</keyword>
<organism evidence="16 17">
    <name type="scientific">Aspergillus clavatus (strain ATCC 1007 / CBS 513.65 / DSM 816 / NCTC 3887 / NRRL 1 / QM 1276 / 107)</name>
    <dbReference type="NCBI Taxonomy" id="344612"/>
    <lineage>
        <taxon>Eukaryota</taxon>
        <taxon>Fungi</taxon>
        <taxon>Dikarya</taxon>
        <taxon>Ascomycota</taxon>
        <taxon>Pezizomycotina</taxon>
        <taxon>Eurotiomycetes</taxon>
        <taxon>Eurotiomycetidae</taxon>
        <taxon>Eurotiales</taxon>
        <taxon>Aspergillaceae</taxon>
        <taxon>Aspergillus</taxon>
        <taxon>Aspergillus subgen. Fumigati</taxon>
    </lineage>
</organism>
<dbReference type="GO" id="GO:0030245">
    <property type="term" value="P:cellulose catabolic process"/>
    <property type="evidence" value="ECO:0007669"/>
    <property type="project" value="UniProtKB-KW"/>
</dbReference>